<dbReference type="InterPro" id="IPR015500">
    <property type="entry name" value="Peptidase_S8_subtilisin-rel"/>
</dbReference>
<dbReference type="InterPro" id="IPR018247">
    <property type="entry name" value="EF_Hand_1_Ca_BS"/>
</dbReference>
<dbReference type="GO" id="GO:0016485">
    <property type="term" value="P:protein processing"/>
    <property type="evidence" value="ECO:0007669"/>
    <property type="project" value="TreeGrafter"/>
</dbReference>
<evidence type="ECO:0000256" key="8">
    <source>
        <dbReference type="SAM" id="MobiDB-lite"/>
    </source>
</evidence>
<gene>
    <name evidence="12" type="primary">bprV</name>
    <name evidence="12" type="ORF">Mal64_10910</name>
</gene>
<keyword evidence="4" id="KW-0732">Signal</keyword>
<dbReference type="SUPFAM" id="SSF52743">
    <property type="entry name" value="Subtilisin-like"/>
    <property type="match status" value="1"/>
</dbReference>
<sequence length="2279" mass="241450">MSKNRKSRSGASRFSPLLGGKTTQARKAPRRRAKSRNVERLEERQMLAADFIPNDPYFSDQWHLRADGQLVLQPDSDVYLDTFAVPGEDINVTGAWGQGVDGSGIQIAIISGGFALSHEDIAANIRTDLQIDLLAGGTPAYSDPTDVNGTALAGLAAAVGNNGIGGVGVAFGADIIPIRMIPGQLDGVAFDFTSPDNVTVANDAYRYLAGIPLDTDGDQVIDAIVAQDMTDIYLHGYLIEDVSGNFDGSADRMDPELIEAIRETARLGRSVWLDVDGDGFVDEGEYRSLGSIHVVGSGDNNGPDYVDAFESLGNFESSQYDQLANSIYTITVGGVDHGGDYENPESGSISPVWETGSNVLLVAPVGSRSTLNVEGEIGQGSGLVTTDLPGEDGSNVLPFVNDEYDNDYFIDTDYMSNYSSTTAAAAQVAGAIALMLDANPNLSRRDVEKILLMSARQNDQFSTTWVTNPFRAFVDPDFDIPLYHYYDIDLDGDGEADIEDAVLPNLEGFDPFFEGDVDDLYTTPEGDVALPVDGDDTNYPFLPAYKAIFANIPDFDLPAVLSPTIVVDEDGEFIDPDGNAGVPGTSYYVFPYIDISAIQTGEGEGDPPVPIFPTILSSSGSSAVTIPVDPLFVFQGLFDDDVDSGGGFFLTFPENELSVPLNFENGAGFTVSYGYGQQLEETGYAHGVLDVNLAVELALAWDVFDQYVDDTKTLTSGVLGGNGSVFRVQPRAFADLDPDGEIQMIIPGGLNGGNINTGFYNQFSEPYAFEIIEDNDGNEIGSVITGAPFYNPNGDVNLNSGRGLPSLPLEFDPSITTDFLSVEWVEVTLQIASGDIEHLNISLVSPDGTQSVLSPYRLQPGDGGAPFVFQTPQGDEGAAIPGDDVIDDFIVTGEGLGFLNDPTGQSPFQQVGGIDFGGATPVAGGEFWTFTTNRHFAELFATEQAANWQLVFENWGDGAVTFESNLQVKIHGTEVSGTRIQGKVGVDDNAQGIEGSDHLAMIGAGVDNDENFNFERHIELGEVLVTTDIGTTITQTVVLDDAFDSVHYDSGIYQSRLPDTGEEFAYPVVDRDAYMNQDSAAMIGSVQTFIQETTGLPTSITAVDVSLLTTNGESITYQNFDYSQESFASNVTVAATQFEVEYDATGNAISRTPTGKVQYFTTGADGNYYFDVESTPLPPDPVDQPGAYWEWFSDFGKTLEYEISIDTSQDASLEDRIIARSYASTQDVLESGFSSFEYDSLQKQYSVSVFSGDAQLFGGDPASLGFTSVVKELNFLLEIDPAATLVDVSGVVISDFDGNGAANSFDTALEGVTVYYDANENGVLDVGESTGVTDENGAYTLSLSIPGEQDVTIRVVEADVESALGESFSYVAPLSGAVTTLTDQGDAISASFYVQPDSGVGAIIDGSIYEDVNDNQTQDSNETAPGLSFRVYIDANGNQSYDAGEVSTMTDANGQFRLNPAGGSTYTVRVDLSGAEYRQTTPDNGAGVAVTINAGEATDGVTFGLFDQRTQDFGDLIYDPASGKRYPTTLANNGARHTVVPGIFLGSGVDTEVDGIQSTDATGDNLNGANDEDGVVLVSPRILPNSTVTFDITATGLSASLNAWIDFNNDGDWDDPGERIADDMFLVSGETNRVSFATPSSVNISASHLAARFRWGNFGLGYTGAASTGEVEDYMLATSQVVTVSGHVNLDFNNNSAYDAATDSPFTNVRVYHDANNNGQFDFGERSDTTNANGQYVFSITPTGTSTNARIRIDESTLPGDYTYKSPSSGMFESTVLPGSTVGGRFLIRPTGGLPGSLTGTVFYDIDGDGLQDPGELGRSGVAVQLYGADDADGLYNDLKLTAITDADGNYTFNPTQNNTYQVALNLSETTLIQSSPIGARTVVVQDGTTTTVGLFGVDDAPTGGGAVGTQDYGDLFVDATHNYPTLPANNGARHTVVPGIYLGGGVDTDSGTLTSTDATADDIAGTDDEDGVTLLSDSVVRNSTIDIQITATGAASSSLNAWIDFNNDGDWDDPGEQIADDMSLLNGTHTYVFATPSGVGSVAADAMIAARFRWGNFGLSYTGSATAGEVEDYYFDTDLSTMGSAGPIRGDYNGDGAVDRADYDEWVSTYGSATQLQADGNLDGEVNGADFTVWRDAKEVYDAQQAAAALAAANAVAPEPMAAESVSAPVVEPIVTVVDSGPIEEFADDEPVVAAAVFGPGVYYHNDPQASTFAGGGAAVETTPDAELLDSALLEWSIDADGEEDEDDSAATFDESEGEELTESALALALGDEEDSLF</sequence>
<dbReference type="Proteomes" id="UP000315440">
    <property type="component" value="Unassembled WGS sequence"/>
</dbReference>
<protein>
    <submittedName>
        <fullName evidence="12">Extracellular basic protease</fullName>
        <ecNumber evidence="12">3.4.21.-</ecNumber>
    </submittedName>
</protein>
<organism evidence="12 13">
    <name type="scientific">Pseudobythopirellula maris</name>
    <dbReference type="NCBI Taxonomy" id="2527991"/>
    <lineage>
        <taxon>Bacteria</taxon>
        <taxon>Pseudomonadati</taxon>
        <taxon>Planctomycetota</taxon>
        <taxon>Planctomycetia</taxon>
        <taxon>Pirellulales</taxon>
        <taxon>Lacipirellulaceae</taxon>
        <taxon>Pseudobythopirellula</taxon>
    </lineage>
</organism>
<dbReference type="InterPro" id="IPR036852">
    <property type="entry name" value="Peptidase_S8/S53_dom_sf"/>
</dbReference>
<evidence type="ECO:0000256" key="3">
    <source>
        <dbReference type="ARBA" id="ARBA00022670"/>
    </source>
</evidence>
<feature type="region of interest" description="Disordered" evidence="8">
    <location>
        <begin position="1"/>
        <end position="38"/>
    </location>
</feature>
<dbReference type="Gene3D" id="2.60.40.10">
    <property type="entry name" value="Immunoglobulins"/>
    <property type="match status" value="3"/>
</dbReference>
<evidence type="ECO:0000259" key="11">
    <source>
        <dbReference type="Pfam" id="PF20009"/>
    </source>
</evidence>
<feature type="domain" description="GEVED" evidence="11">
    <location>
        <begin position="2000"/>
        <end position="2076"/>
    </location>
</feature>
<reference evidence="12 13" key="1">
    <citation type="submission" date="2019-02" db="EMBL/GenBank/DDBJ databases">
        <title>Deep-cultivation of Planctomycetes and their phenomic and genomic characterization uncovers novel biology.</title>
        <authorList>
            <person name="Wiegand S."/>
            <person name="Jogler M."/>
            <person name="Boedeker C."/>
            <person name="Pinto D."/>
            <person name="Vollmers J."/>
            <person name="Rivas-Marin E."/>
            <person name="Kohn T."/>
            <person name="Peeters S.H."/>
            <person name="Heuer A."/>
            <person name="Rast P."/>
            <person name="Oberbeckmann S."/>
            <person name="Bunk B."/>
            <person name="Jeske O."/>
            <person name="Meyerdierks A."/>
            <person name="Storesund J.E."/>
            <person name="Kallscheuer N."/>
            <person name="Luecker S."/>
            <person name="Lage O.M."/>
            <person name="Pohl T."/>
            <person name="Merkel B.J."/>
            <person name="Hornburger P."/>
            <person name="Mueller R.-W."/>
            <person name="Bruemmer F."/>
            <person name="Labrenz M."/>
            <person name="Spormann A.M."/>
            <person name="Op Den Camp H."/>
            <person name="Overmann J."/>
            <person name="Amann R."/>
            <person name="Jetten M.S.M."/>
            <person name="Mascher T."/>
            <person name="Medema M.H."/>
            <person name="Devos D.P."/>
            <person name="Kaster A.-K."/>
            <person name="Ovreas L."/>
            <person name="Rohde M."/>
            <person name="Galperin M.Y."/>
            <person name="Jogler C."/>
        </authorList>
    </citation>
    <scope>NUCLEOTIDE SEQUENCE [LARGE SCALE GENOMIC DNA]</scope>
    <source>
        <strain evidence="12 13">Mal64</strain>
    </source>
</reference>
<evidence type="ECO:0000256" key="1">
    <source>
        <dbReference type="ARBA" id="ARBA00004613"/>
    </source>
</evidence>
<dbReference type="EC" id="3.4.21.-" evidence="12"/>
<evidence type="ECO:0000256" key="7">
    <source>
        <dbReference type="PROSITE-ProRule" id="PRU01240"/>
    </source>
</evidence>
<comment type="subcellular location">
    <subcellularLocation>
        <location evidence="1">Secreted</location>
    </subcellularLocation>
</comment>
<dbReference type="InterPro" id="IPR045474">
    <property type="entry name" value="GEVED"/>
</dbReference>
<dbReference type="EMBL" id="SJPQ01000001">
    <property type="protein sequence ID" value="TWT90696.1"/>
    <property type="molecule type" value="Genomic_DNA"/>
</dbReference>
<proteinExistence type="inferred from homology"/>
<dbReference type="PROSITE" id="PS00018">
    <property type="entry name" value="EF_HAND_1"/>
    <property type="match status" value="2"/>
</dbReference>
<comment type="similarity">
    <text evidence="7">Belongs to the peptidase S8 family.</text>
</comment>
<keyword evidence="6" id="KW-0720">Serine protease</keyword>
<name>A0A5C5ZU20_9BACT</name>
<dbReference type="SUPFAM" id="SSF49785">
    <property type="entry name" value="Galactose-binding domain-like"/>
    <property type="match status" value="1"/>
</dbReference>
<dbReference type="GO" id="GO:0005737">
    <property type="term" value="C:cytoplasm"/>
    <property type="evidence" value="ECO:0007669"/>
    <property type="project" value="UniProtKB-ARBA"/>
</dbReference>
<dbReference type="RefSeq" id="WP_146397800.1">
    <property type="nucleotide sequence ID" value="NZ_SJPQ01000001.1"/>
</dbReference>
<evidence type="ECO:0000256" key="4">
    <source>
        <dbReference type="ARBA" id="ARBA00022729"/>
    </source>
</evidence>
<feature type="compositionally biased region" description="Acidic residues" evidence="8">
    <location>
        <begin position="2239"/>
        <end position="2263"/>
    </location>
</feature>
<dbReference type="OrthoDB" id="227529at2"/>
<dbReference type="GO" id="GO:0004252">
    <property type="term" value="F:serine-type endopeptidase activity"/>
    <property type="evidence" value="ECO:0007669"/>
    <property type="project" value="InterPro"/>
</dbReference>
<comment type="caution">
    <text evidence="12">The sequence shown here is derived from an EMBL/GenBank/DDBJ whole genome shotgun (WGS) entry which is preliminary data.</text>
</comment>
<dbReference type="InterPro" id="IPR008979">
    <property type="entry name" value="Galactose-bd-like_sf"/>
</dbReference>
<dbReference type="Pfam" id="PF17210">
    <property type="entry name" value="SdrD_B"/>
    <property type="match status" value="1"/>
</dbReference>
<dbReference type="SUPFAM" id="SSF117074">
    <property type="entry name" value="Hypothetical protein PA1324"/>
    <property type="match status" value="3"/>
</dbReference>
<dbReference type="Pfam" id="PF00082">
    <property type="entry name" value="Peptidase_S8"/>
    <property type="match status" value="1"/>
</dbReference>
<keyword evidence="5 12" id="KW-0378">Hydrolase</keyword>
<dbReference type="PANTHER" id="PTHR42884:SF14">
    <property type="entry name" value="NEUROENDOCRINE CONVERTASE 1"/>
    <property type="match status" value="1"/>
</dbReference>
<keyword evidence="3 12" id="KW-0645">Protease</keyword>
<evidence type="ECO:0000256" key="5">
    <source>
        <dbReference type="ARBA" id="ARBA00022801"/>
    </source>
</evidence>
<dbReference type="Pfam" id="PF20009">
    <property type="entry name" value="GEVED"/>
    <property type="match status" value="2"/>
</dbReference>
<dbReference type="GO" id="GO:0012505">
    <property type="term" value="C:endomembrane system"/>
    <property type="evidence" value="ECO:0007669"/>
    <property type="project" value="UniProtKB-ARBA"/>
</dbReference>
<comment type="caution">
    <text evidence="7">Lacks conserved residue(s) required for the propagation of feature annotation.</text>
</comment>
<feature type="domain" description="GEVED" evidence="11">
    <location>
        <begin position="1601"/>
        <end position="1676"/>
    </location>
</feature>
<accession>A0A5C5ZU20</accession>
<dbReference type="InterPro" id="IPR033764">
    <property type="entry name" value="Sdr_B"/>
</dbReference>
<dbReference type="PANTHER" id="PTHR42884">
    <property type="entry name" value="PROPROTEIN CONVERTASE SUBTILISIN/KEXIN-RELATED"/>
    <property type="match status" value="1"/>
</dbReference>
<evidence type="ECO:0000313" key="13">
    <source>
        <dbReference type="Proteomes" id="UP000315440"/>
    </source>
</evidence>
<evidence type="ECO:0000313" key="12">
    <source>
        <dbReference type="EMBL" id="TWT90696.1"/>
    </source>
</evidence>
<feature type="domain" description="Peptidase S8/S53" evidence="9">
    <location>
        <begin position="102"/>
        <end position="458"/>
    </location>
</feature>
<feature type="region of interest" description="Disordered" evidence="8">
    <location>
        <begin position="2239"/>
        <end position="2279"/>
    </location>
</feature>
<keyword evidence="2" id="KW-0964">Secreted</keyword>
<dbReference type="InterPro" id="IPR013783">
    <property type="entry name" value="Ig-like_fold"/>
</dbReference>
<feature type="domain" description="SD-repeat containing protein B" evidence="10">
    <location>
        <begin position="1798"/>
        <end position="1873"/>
    </location>
</feature>
<dbReference type="PROSITE" id="PS51892">
    <property type="entry name" value="SUBTILASE"/>
    <property type="match status" value="1"/>
</dbReference>
<dbReference type="Gene3D" id="3.40.50.200">
    <property type="entry name" value="Peptidase S8/S53 domain"/>
    <property type="match status" value="1"/>
</dbReference>
<dbReference type="Gene3D" id="2.60.120.260">
    <property type="entry name" value="Galactose-binding domain-like"/>
    <property type="match status" value="1"/>
</dbReference>
<dbReference type="GO" id="GO:0005576">
    <property type="term" value="C:extracellular region"/>
    <property type="evidence" value="ECO:0007669"/>
    <property type="project" value="UniProtKB-SubCell"/>
</dbReference>
<dbReference type="InterPro" id="IPR000209">
    <property type="entry name" value="Peptidase_S8/S53_dom"/>
</dbReference>
<evidence type="ECO:0000256" key="6">
    <source>
        <dbReference type="ARBA" id="ARBA00022825"/>
    </source>
</evidence>
<dbReference type="PRINTS" id="PR00723">
    <property type="entry name" value="SUBTILISIN"/>
</dbReference>
<evidence type="ECO:0000259" key="10">
    <source>
        <dbReference type="Pfam" id="PF17210"/>
    </source>
</evidence>
<keyword evidence="13" id="KW-1185">Reference proteome</keyword>
<evidence type="ECO:0000259" key="9">
    <source>
        <dbReference type="Pfam" id="PF00082"/>
    </source>
</evidence>
<evidence type="ECO:0000256" key="2">
    <source>
        <dbReference type="ARBA" id="ARBA00022525"/>
    </source>
</evidence>
<dbReference type="GO" id="GO:0016020">
    <property type="term" value="C:membrane"/>
    <property type="evidence" value="ECO:0007669"/>
    <property type="project" value="TreeGrafter"/>
</dbReference>